<dbReference type="CDD" id="cd08977">
    <property type="entry name" value="SusD"/>
    <property type="match status" value="1"/>
</dbReference>
<dbReference type="RefSeq" id="WP_245127640.1">
    <property type="nucleotide sequence ID" value="NZ_CP095068.1"/>
</dbReference>
<gene>
    <name evidence="8" type="ORF">MUN86_29715</name>
</gene>
<feature type="domain" description="SusD-like N-terminal" evidence="7">
    <location>
        <begin position="27"/>
        <end position="227"/>
    </location>
</feature>
<evidence type="ECO:0000313" key="8">
    <source>
        <dbReference type="EMBL" id="UOQ69792.1"/>
    </source>
</evidence>
<evidence type="ECO:0000256" key="2">
    <source>
        <dbReference type="ARBA" id="ARBA00006275"/>
    </source>
</evidence>
<keyword evidence="4" id="KW-0472">Membrane</keyword>
<evidence type="ECO:0000259" key="7">
    <source>
        <dbReference type="Pfam" id="PF14322"/>
    </source>
</evidence>
<evidence type="ECO:0000256" key="4">
    <source>
        <dbReference type="ARBA" id="ARBA00023136"/>
    </source>
</evidence>
<dbReference type="Gene3D" id="1.25.40.390">
    <property type="match status" value="1"/>
</dbReference>
<keyword evidence="8" id="KW-0378">Hydrolase</keyword>
<dbReference type="InterPro" id="IPR011990">
    <property type="entry name" value="TPR-like_helical_dom_sf"/>
</dbReference>
<name>A0ABY4GFP2_9BACT</name>
<keyword evidence="8" id="KW-0614">Plasmid</keyword>
<dbReference type="InterPro" id="IPR033985">
    <property type="entry name" value="SusD-like_N"/>
</dbReference>
<keyword evidence="9" id="KW-1185">Reference proteome</keyword>
<sequence>MFSTIQRLSRTAALSAGLLLVATSCDDFLEVDSRSRIRPDDYYSTAGQAQAAVDGLYSSLRIVQNGTGYGEAIWVTLELMTMHATSLGQSFNNNQIINQSIDPANPFFSSVWNSAYSGIGAANLAITRIPTIEMPESQRQILLGQAHFIRAYLYNLLVRLYGDVPLLTEPITGPGPNLYPARSPVADVYALIISDLQTAEVAGLPVVDRTGRISQSAVKALLADVYLTTAGYPMQVRENYQKAADKAAEVIDAGNYPLFTDYLSLHSNATKNQGEFILQAQYANGIATNAISPLVVPYFAGVSAYNDEFGALIPTEEFYNTYEPGDLRAQEGQFYFSRAQGFDRTSNSPKTNTVQFNRHALYKYFHLESALNRNFSSDENWTLIRMPEVMLIYAEAINEASAATPKAYAQINAIRSRAKLPALSGLSKDAFREAVWKERYHELAYENKAYFDIQRTRKTYDVVNNRFVDVVGFKAEVGPAFQEKYLLWGIPSAERNNNKELTQNPNW</sequence>
<comment type="similarity">
    <text evidence="2">Belongs to the SusD family.</text>
</comment>
<comment type="subcellular location">
    <subcellularLocation>
        <location evidence="1">Cell outer membrane</location>
    </subcellularLocation>
</comment>
<evidence type="ECO:0000256" key="3">
    <source>
        <dbReference type="ARBA" id="ARBA00022729"/>
    </source>
</evidence>
<proteinExistence type="inferred from homology"/>
<dbReference type="Pfam" id="PF14322">
    <property type="entry name" value="SusD-like_3"/>
    <property type="match status" value="1"/>
</dbReference>
<evidence type="ECO:0000256" key="1">
    <source>
        <dbReference type="ARBA" id="ARBA00004442"/>
    </source>
</evidence>
<reference evidence="8" key="1">
    <citation type="submission" date="2022-04" db="EMBL/GenBank/DDBJ databases">
        <title>Hymenobacter sp. isolated from the air.</title>
        <authorList>
            <person name="Won M."/>
            <person name="Lee C.-M."/>
            <person name="Woen H.-Y."/>
            <person name="Kwon S.-W."/>
        </authorList>
    </citation>
    <scope>NUCLEOTIDE SEQUENCE</scope>
    <source>
        <strain evidence="8">5420S-77</strain>
        <plasmid evidence="8">unnamed7</plasmid>
    </source>
</reference>
<evidence type="ECO:0000259" key="6">
    <source>
        <dbReference type="Pfam" id="PF07980"/>
    </source>
</evidence>
<organism evidence="8 9">
    <name type="scientific">Hymenobacter volaticus</name>
    <dbReference type="NCBI Taxonomy" id="2932254"/>
    <lineage>
        <taxon>Bacteria</taxon>
        <taxon>Pseudomonadati</taxon>
        <taxon>Bacteroidota</taxon>
        <taxon>Cytophagia</taxon>
        <taxon>Cytophagales</taxon>
        <taxon>Hymenobacteraceae</taxon>
        <taxon>Hymenobacter</taxon>
    </lineage>
</organism>
<accession>A0ABY4GFP2</accession>
<evidence type="ECO:0000313" key="9">
    <source>
        <dbReference type="Proteomes" id="UP000830401"/>
    </source>
</evidence>
<protein>
    <submittedName>
        <fullName evidence="8">RagB/SusD family nutrient uptake outer membrane protein</fullName>
    </submittedName>
</protein>
<geneLocation type="plasmid" evidence="8 9">
    <name>unnamed7</name>
</geneLocation>
<keyword evidence="3" id="KW-0732">Signal</keyword>
<dbReference type="Proteomes" id="UP000830401">
    <property type="component" value="Plasmid unnamed7"/>
</dbReference>
<dbReference type="GO" id="GO:0016787">
    <property type="term" value="F:hydrolase activity"/>
    <property type="evidence" value="ECO:0007669"/>
    <property type="project" value="UniProtKB-KW"/>
</dbReference>
<feature type="domain" description="RagB/SusD" evidence="6">
    <location>
        <begin position="335"/>
        <end position="507"/>
    </location>
</feature>
<dbReference type="InterPro" id="IPR012944">
    <property type="entry name" value="SusD_RagB_dom"/>
</dbReference>
<evidence type="ECO:0000256" key="5">
    <source>
        <dbReference type="ARBA" id="ARBA00023237"/>
    </source>
</evidence>
<dbReference type="Pfam" id="PF07980">
    <property type="entry name" value="SusD_RagB"/>
    <property type="match status" value="1"/>
</dbReference>
<dbReference type="PROSITE" id="PS51257">
    <property type="entry name" value="PROKAR_LIPOPROTEIN"/>
    <property type="match status" value="1"/>
</dbReference>
<keyword evidence="5" id="KW-0998">Cell outer membrane</keyword>
<dbReference type="SUPFAM" id="SSF48452">
    <property type="entry name" value="TPR-like"/>
    <property type="match status" value="1"/>
</dbReference>
<dbReference type="EMBL" id="CP095068">
    <property type="protein sequence ID" value="UOQ69792.1"/>
    <property type="molecule type" value="Genomic_DNA"/>
</dbReference>